<keyword evidence="7" id="KW-0963">Cytoplasm</keyword>
<feature type="domain" description="Aminoacyl-transfer RNA synthetases class-II family profile" evidence="8">
    <location>
        <begin position="151"/>
        <end position="565"/>
    </location>
</feature>
<dbReference type="Pfam" id="PF02938">
    <property type="entry name" value="GAD"/>
    <property type="match status" value="1"/>
</dbReference>
<comment type="subcellular location">
    <subcellularLocation>
        <location evidence="7">Cytoplasm</location>
    </subcellularLocation>
</comment>
<keyword evidence="10" id="KW-1185">Reference proteome</keyword>
<comment type="similarity">
    <text evidence="1 7">Belongs to the class-II aminoacyl-tRNA synthetase family. Type 1 subfamily.</text>
</comment>
<evidence type="ECO:0000256" key="3">
    <source>
        <dbReference type="ARBA" id="ARBA00022741"/>
    </source>
</evidence>
<evidence type="ECO:0000256" key="4">
    <source>
        <dbReference type="ARBA" id="ARBA00022840"/>
    </source>
</evidence>
<dbReference type="Pfam" id="PF01336">
    <property type="entry name" value="tRNA_anti-codon"/>
    <property type="match status" value="1"/>
</dbReference>
<organism evidence="9 10">
    <name type="scientific">Aminithiophilus ramosus</name>
    <dbReference type="NCBI Taxonomy" id="3029084"/>
    <lineage>
        <taxon>Bacteria</taxon>
        <taxon>Thermotogati</taxon>
        <taxon>Synergistota</taxon>
        <taxon>Synergistia</taxon>
        <taxon>Synergistales</taxon>
        <taxon>Aminithiophilaceae</taxon>
        <taxon>Aminithiophilus</taxon>
    </lineage>
</organism>
<comment type="subunit">
    <text evidence="7">Homodimer.</text>
</comment>
<dbReference type="InterPro" id="IPR047089">
    <property type="entry name" value="Asp-tRNA-ligase_1_N"/>
</dbReference>
<dbReference type="GO" id="GO:0003676">
    <property type="term" value="F:nucleic acid binding"/>
    <property type="evidence" value="ECO:0007669"/>
    <property type="project" value="InterPro"/>
</dbReference>
<dbReference type="GO" id="GO:0006422">
    <property type="term" value="P:aspartyl-tRNA aminoacylation"/>
    <property type="evidence" value="ECO:0007669"/>
    <property type="project" value="UniProtKB-UniRule"/>
</dbReference>
<dbReference type="GO" id="GO:0004815">
    <property type="term" value="F:aspartate-tRNA ligase activity"/>
    <property type="evidence" value="ECO:0007669"/>
    <property type="project" value="UniProtKB-UniRule"/>
</dbReference>
<dbReference type="EMBL" id="CP072943">
    <property type="protein sequence ID" value="QTX31761.1"/>
    <property type="molecule type" value="Genomic_DNA"/>
</dbReference>
<feature type="binding site" evidence="7">
    <location>
        <begin position="544"/>
        <end position="547"/>
    </location>
    <ligand>
        <name>ATP</name>
        <dbReference type="ChEBI" id="CHEBI:30616"/>
    </ligand>
</feature>
<dbReference type="PANTHER" id="PTHR22594:SF5">
    <property type="entry name" value="ASPARTATE--TRNA LIGASE, MITOCHONDRIAL"/>
    <property type="match status" value="1"/>
</dbReference>
<dbReference type="Gene3D" id="2.40.50.140">
    <property type="entry name" value="Nucleic acid-binding proteins"/>
    <property type="match status" value="1"/>
</dbReference>
<proteinExistence type="inferred from homology"/>
<sequence length="598" mass="67489">MEERQFDASWRRSVYCGKVDGSLEGRSVVLNGWLRCRRDLGGIIFLELWDHSGVVQVVLNPERNEAVHERAKALRSEYVLAVRGTVSRRPEGTENEALPTGLWEVAVDDFLLLAPSAPLPFEIDGADDVDETLRLRHRYLDLRRTRMQGNLRLRHRAARFTRSFLSDEGFIEVETPMLTRSTPEGARDYLVPSRVNPGNFYALPQSPQIFKQILMIGGCDRYFQIVRCFRDEDLRADRQPEFTQIDMELSFVTEEVILDLLERYTVGLWKEVLDVTLPVPFPRLTWREALDLYGSDKPDLRIPFSLVDVRHVFEGTDIKAFQAVLEGGGVIKALPLPGGADLSRKDLDGVNARGQALGAKGLAPFQLRDGALKGPLVKFLDEGRQRLLVEAAGLKEGDALFVMADGSWRRTCEILGQLRLELARSRSLVDESRWAFLWVTEFPMFEWDDEERRWVAVHHPFTAPMAEDLDRLQTDPGSARSRAYDLVLNGTEVGGGSIRIHDPRMQEKVFEALGFTAQSARERFGFLLDALSFGTPPHGGLALGFDRLVMLLCGAKSIREVMAFPKNQKAQCVMSGAPDVVDTRQLEELAVRVDLPLE</sequence>
<keyword evidence="2 7" id="KW-0436">Ligase</keyword>
<feature type="site" description="Important for tRNA non-discrimination" evidence="7">
    <location>
        <position position="92"/>
    </location>
</feature>
<dbReference type="NCBIfam" id="TIGR00459">
    <property type="entry name" value="aspS_bact"/>
    <property type="match status" value="1"/>
</dbReference>
<dbReference type="PROSITE" id="PS50862">
    <property type="entry name" value="AA_TRNA_LIGASE_II"/>
    <property type="match status" value="1"/>
</dbReference>
<dbReference type="KEGG" id="aram:KAR29_10475"/>
<keyword evidence="6 7" id="KW-0030">Aminoacyl-tRNA synthetase</keyword>
<feature type="binding site" evidence="7">
    <location>
        <position position="184"/>
    </location>
    <ligand>
        <name>L-aspartate</name>
        <dbReference type="ChEBI" id="CHEBI:29991"/>
    </ligand>
</feature>
<dbReference type="SUPFAM" id="SSF55681">
    <property type="entry name" value="Class II aaRS and biotin synthetases"/>
    <property type="match status" value="1"/>
</dbReference>
<dbReference type="GO" id="GO:0005524">
    <property type="term" value="F:ATP binding"/>
    <property type="evidence" value="ECO:0007669"/>
    <property type="project" value="UniProtKB-UniRule"/>
</dbReference>
<dbReference type="InterPro" id="IPR012340">
    <property type="entry name" value="NA-bd_OB-fold"/>
</dbReference>
<name>A0A9Q7APF6_9BACT</name>
<dbReference type="SUPFAM" id="SSF55261">
    <property type="entry name" value="GAD domain-like"/>
    <property type="match status" value="1"/>
</dbReference>
<evidence type="ECO:0000256" key="7">
    <source>
        <dbReference type="HAMAP-Rule" id="MF_00044"/>
    </source>
</evidence>
<dbReference type="InterPro" id="IPR004524">
    <property type="entry name" value="Asp-tRNA-ligase_1"/>
</dbReference>
<keyword evidence="4 7" id="KW-0067">ATP-binding</keyword>
<comment type="caution">
    <text evidence="7">Lacks conserved residue(s) required for the propagation of feature annotation.</text>
</comment>
<accession>A0A9Q7APF6</accession>
<keyword evidence="5 7" id="KW-0648">Protein biosynthesis</keyword>
<dbReference type="HAMAP" id="MF_00044">
    <property type="entry name" value="Asp_tRNA_synth_type1"/>
    <property type="match status" value="1"/>
</dbReference>
<dbReference type="NCBIfam" id="NF001750">
    <property type="entry name" value="PRK00476.1"/>
    <property type="match status" value="1"/>
</dbReference>
<comment type="function">
    <text evidence="7">Aspartyl-tRNA synthetase with relaxed tRNA specificity since it is able to aspartylate not only its cognate tRNA(Asp) but also tRNA(Asn). Reaction proceeds in two steps: L-aspartate is first activated by ATP to form Asp-AMP and then transferred to the acceptor end of tRNA(Asp/Asn).</text>
</comment>
<dbReference type="InterPro" id="IPR006195">
    <property type="entry name" value="aa-tRNA-synth_II"/>
</dbReference>
<dbReference type="EC" id="6.1.1.23" evidence="7"/>
<feature type="binding site" evidence="7">
    <location>
        <position position="492"/>
    </location>
    <ligand>
        <name>ATP</name>
        <dbReference type="ChEBI" id="CHEBI:30616"/>
    </ligand>
</feature>
<dbReference type="CDD" id="cd00777">
    <property type="entry name" value="AspRS_core"/>
    <property type="match status" value="1"/>
</dbReference>
<dbReference type="InterPro" id="IPR002312">
    <property type="entry name" value="Asp/Asn-tRNA-synth_IIb"/>
</dbReference>
<dbReference type="PANTHER" id="PTHR22594">
    <property type="entry name" value="ASPARTYL/LYSYL-TRNA SYNTHETASE"/>
    <property type="match status" value="1"/>
</dbReference>
<dbReference type="InterPro" id="IPR045864">
    <property type="entry name" value="aa-tRNA-synth_II/BPL/LPL"/>
</dbReference>
<protein>
    <recommendedName>
        <fullName evidence="7">Aspartate--tRNA(Asp/Asn) ligase</fullName>
        <ecNumber evidence="7">6.1.1.23</ecNumber>
    </recommendedName>
    <alternativeName>
        <fullName evidence="7">Aspartyl-tRNA synthetase</fullName>
        <shortName evidence="7">AspRS</shortName>
    </alternativeName>
    <alternativeName>
        <fullName evidence="7">Non-discriminating aspartyl-tRNA synthetase</fullName>
        <shortName evidence="7">ND-AspRS</shortName>
    </alternativeName>
</protein>
<dbReference type="Gene3D" id="3.30.930.10">
    <property type="entry name" value="Bira Bifunctional Protein, Domain 2"/>
    <property type="match status" value="1"/>
</dbReference>
<dbReference type="InterPro" id="IPR004365">
    <property type="entry name" value="NA-bd_OB_tRNA"/>
</dbReference>
<feature type="binding site" evidence="7">
    <location>
        <position position="239"/>
    </location>
    <ligand>
        <name>ATP</name>
        <dbReference type="ChEBI" id="CHEBI:30616"/>
    </ligand>
</feature>
<evidence type="ECO:0000259" key="8">
    <source>
        <dbReference type="PROSITE" id="PS50862"/>
    </source>
</evidence>
<dbReference type="CDD" id="cd04317">
    <property type="entry name" value="EcAspRS_like_N"/>
    <property type="match status" value="1"/>
</dbReference>
<evidence type="ECO:0000256" key="1">
    <source>
        <dbReference type="ARBA" id="ARBA00006303"/>
    </source>
</evidence>
<dbReference type="RefSeq" id="WP_274372942.1">
    <property type="nucleotide sequence ID" value="NZ_CP072943.1"/>
</dbReference>
<feature type="binding site" evidence="7">
    <location>
        <position position="230"/>
    </location>
    <ligand>
        <name>L-aspartate</name>
        <dbReference type="ChEBI" id="CHEBI:29991"/>
    </ligand>
</feature>
<feature type="region of interest" description="Aspartate" evidence="7">
    <location>
        <begin position="208"/>
        <end position="211"/>
    </location>
</feature>
<feature type="binding site" evidence="7">
    <location>
        <position position="499"/>
    </location>
    <ligand>
        <name>L-aspartate</name>
        <dbReference type="ChEBI" id="CHEBI:29991"/>
    </ligand>
</feature>
<dbReference type="InterPro" id="IPR004115">
    <property type="entry name" value="GAD-like_sf"/>
</dbReference>
<evidence type="ECO:0000256" key="6">
    <source>
        <dbReference type="ARBA" id="ARBA00023146"/>
    </source>
</evidence>
<dbReference type="PRINTS" id="PR01042">
    <property type="entry name" value="TRNASYNTHASP"/>
</dbReference>
<evidence type="ECO:0000256" key="5">
    <source>
        <dbReference type="ARBA" id="ARBA00022917"/>
    </source>
</evidence>
<dbReference type="SUPFAM" id="SSF50249">
    <property type="entry name" value="Nucleic acid-binding proteins"/>
    <property type="match status" value="1"/>
</dbReference>
<dbReference type="Pfam" id="PF00152">
    <property type="entry name" value="tRNA-synt_2"/>
    <property type="match status" value="1"/>
</dbReference>
<dbReference type="GO" id="GO:0050560">
    <property type="term" value="F:aspartate-tRNA(Asn) ligase activity"/>
    <property type="evidence" value="ECO:0007669"/>
    <property type="project" value="UniProtKB-EC"/>
</dbReference>
<dbReference type="AlphaFoldDB" id="A0A9Q7APF6"/>
<dbReference type="Proteomes" id="UP000671879">
    <property type="component" value="Chromosome"/>
</dbReference>
<gene>
    <name evidence="7 9" type="primary">aspS</name>
    <name evidence="9" type="ORF">KAR29_10475</name>
</gene>
<keyword evidence="3 7" id="KW-0547">Nucleotide-binding</keyword>
<evidence type="ECO:0000313" key="10">
    <source>
        <dbReference type="Proteomes" id="UP000671879"/>
    </source>
</evidence>
<feature type="binding site" evidence="7">
    <location>
        <position position="458"/>
    </location>
    <ligand>
        <name>L-aspartate</name>
        <dbReference type="ChEBI" id="CHEBI:29991"/>
    </ligand>
</feature>
<evidence type="ECO:0000313" key="9">
    <source>
        <dbReference type="EMBL" id="QTX31761.1"/>
    </source>
</evidence>
<dbReference type="GO" id="GO:0005737">
    <property type="term" value="C:cytoplasm"/>
    <property type="evidence" value="ECO:0007669"/>
    <property type="project" value="UniProtKB-SubCell"/>
</dbReference>
<dbReference type="InterPro" id="IPR004364">
    <property type="entry name" value="Aa-tRNA-synt_II"/>
</dbReference>
<evidence type="ECO:0000256" key="2">
    <source>
        <dbReference type="ARBA" id="ARBA00022598"/>
    </source>
</evidence>
<dbReference type="InterPro" id="IPR047090">
    <property type="entry name" value="AspRS_core"/>
</dbReference>
<comment type="catalytic activity">
    <reaction evidence="7">
        <text>tRNA(Asx) + L-aspartate + ATP = L-aspartyl-tRNA(Asx) + AMP + diphosphate</text>
        <dbReference type="Rhea" id="RHEA:18349"/>
        <dbReference type="Rhea" id="RHEA-COMP:9710"/>
        <dbReference type="Rhea" id="RHEA-COMP:9711"/>
        <dbReference type="ChEBI" id="CHEBI:29991"/>
        <dbReference type="ChEBI" id="CHEBI:30616"/>
        <dbReference type="ChEBI" id="CHEBI:33019"/>
        <dbReference type="ChEBI" id="CHEBI:78442"/>
        <dbReference type="ChEBI" id="CHEBI:78516"/>
        <dbReference type="ChEBI" id="CHEBI:456215"/>
        <dbReference type="EC" id="6.1.1.23"/>
    </reaction>
</comment>
<reference evidence="10" key="1">
    <citation type="submission" date="2021-04" db="EMBL/GenBank/DDBJ databases">
        <title>A novel Synergistetes isolate from a pyrite-forming mixed culture.</title>
        <authorList>
            <person name="Bunk B."/>
            <person name="Sproer C."/>
            <person name="Spring S."/>
            <person name="Pester M."/>
        </authorList>
    </citation>
    <scope>NUCLEOTIDE SEQUENCE [LARGE SCALE GENOMIC DNA]</scope>
    <source>
        <strain evidence="10">J.5.4.2-T.3.5.2</strain>
    </source>
</reference>
<dbReference type="Gene3D" id="3.30.1360.30">
    <property type="entry name" value="GAD-like domain"/>
    <property type="match status" value="1"/>
</dbReference>
<feature type="binding site" evidence="7">
    <location>
        <begin position="230"/>
        <end position="232"/>
    </location>
    <ligand>
        <name>ATP</name>
        <dbReference type="ChEBI" id="CHEBI:30616"/>
    </ligand>
</feature>
<dbReference type="InterPro" id="IPR029351">
    <property type="entry name" value="GAD_dom"/>
</dbReference>